<dbReference type="OMA" id="QAGNMRN"/>
<dbReference type="GO" id="GO:0005634">
    <property type="term" value="C:nucleus"/>
    <property type="evidence" value="ECO:0007669"/>
    <property type="project" value="UniProtKB-SubCell"/>
</dbReference>
<feature type="compositionally biased region" description="Gly residues" evidence="3">
    <location>
        <begin position="336"/>
        <end position="363"/>
    </location>
</feature>
<evidence type="ECO:0000313" key="5">
    <source>
        <dbReference type="EMBL" id="KAF8414264.1"/>
    </source>
</evidence>
<proteinExistence type="inferred from homology"/>
<dbReference type="GO" id="GO:0006397">
    <property type="term" value="P:mRNA processing"/>
    <property type="evidence" value="ECO:0007669"/>
    <property type="project" value="UniProtKB-KW"/>
</dbReference>
<dbReference type="PANTHER" id="PTHR23204">
    <property type="entry name" value="CLEAVAGE AND POLYADENYLATION SPECIFIC FACTOR"/>
    <property type="match status" value="1"/>
</dbReference>
<name>A0A834ZV72_TETSI</name>
<reference evidence="5 6" key="1">
    <citation type="submission" date="2020-04" db="EMBL/GenBank/DDBJ databases">
        <title>Plant Genome Project.</title>
        <authorList>
            <person name="Zhang R.-G."/>
        </authorList>
    </citation>
    <scope>NUCLEOTIDE SEQUENCE [LARGE SCALE GENOMIC DNA]</scope>
    <source>
        <strain evidence="5">YNK0</strain>
        <tissue evidence="5">Leaf</tissue>
    </source>
</reference>
<dbReference type="Proteomes" id="UP000655225">
    <property type="component" value="Unassembled WGS sequence"/>
</dbReference>
<dbReference type="SMART" id="SM00360">
    <property type="entry name" value="RRM"/>
    <property type="match status" value="1"/>
</dbReference>
<dbReference type="OrthoDB" id="439808at2759"/>
<comment type="similarity">
    <text evidence="1">Belongs to the RRM CPSF6/7 family.</text>
</comment>
<dbReference type="Pfam" id="PF00076">
    <property type="entry name" value="RRM_1"/>
    <property type="match status" value="1"/>
</dbReference>
<feature type="compositionally biased region" description="Polar residues" evidence="3">
    <location>
        <begin position="301"/>
        <end position="312"/>
    </location>
</feature>
<protein>
    <recommendedName>
        <fullName evidence="4">RRM domain-containing protein</fullName>
    </recommendedName>
</protein>
<feature type="region of interest" description="Disordered" evidence="3">
    <location>
        <begin position="472"/>
        <end position="673"/>
    </location>
</feature>
<sequence length="673" mass="72796">MDKEDGVFGGDRHDQFHRNEAISAVADEGFLGEEDDDYEDLYNDVNVGEGFLPSLRRNEDLGFSNEMEKKIESVVESTGVSIPGAGAGAGAGEGKFEKDSGGSEDVHTVPARLEGFQNLGRSGNELASKDSGSLGGGKIRVELGQSLGKMNEFGGQMVNNSVPSQGMGHEPRPVGVGIVGNEGFLRQGRGGGGSGNINGNSGSAIGSVGGGTILFVGDLLWWTTDAELEAELCKYGTVKEVKFFDEKASGKSKGYCQVEFYDPTAVTACKEGMNGHVFNGRPCVVAYASPYSVRRMGEAQVNKNQQMPQDTPAQARRGMGDAGGRSSGSSIATGGNYHGGDGGRNYGRGNWGRGNGQGMGNRGQVGPMRNRIGGMGGRGIMGNGGNGFGQGIAATPPLLHPQTMMGQGFDPVYGAHMGRMGAYGGFPAAPMPPFSGMLQSFPPVGGMGLPGVAPHVNPAFFGRGMPSNGMGIMPPTGVEGHGRGMWSDPGAAGWGSEEHGGRAGETSFGEDAVSDHQYGEVSHERGGWSNSMKEKDRGSERDWSGASDRRYRDDREPGIDRDNPRERDMGHDSDWSERRHHDDRETGRDRDRERSRDQDRDHDRGRDHDQYREDRDRYLDHHKYRDRELEHDDEWDRGRSSRTHSKSRLSQEEDQRPRSRDAEYGKRRRLPLD</sequence>
<keyword evidence="6" id="KW-1185">Reference proteome</keyword>
<dbReference type="CDD" id="cd12372">
    <property type="entry name" value="RRM_CFIm68_CFIm59"/>
    <property type="match status" value="1"/>
</dbReference>
<evidence type="ECO:0000256" key="3">
    <source>
        <dbReference type="SAM" id="MobiDB-lite"/>
    </source>
</evidence>
<accession>A0A834ZV72</accession>
<gene>
    <name evidence="5" type="ORF">HHK36_002264</name>
</gene>
<dbReference type="SUPFAM" id="SSF54928">
    <property type="entry name" value="RNA-binding domain, RBD"/>
    <property type="match status" value="1"/>
</dbReference>
<feature type="compositionally biased region" description="Basic and acidic residues" evidence="3">
    <location>
        <begin position="94"/>
        <end position="104"/>
    </location>
</feature>
<dbReference type="EMBL" id="JABCRI010000001">
    <property type="protein sequence ID" value="KAF8414264.1"/>
    <property type="molecule type" value="Genomic_DNA"/>
</dbReference>
<dbReference type="InterPro" id="IPR000504">
    <property type="entry name" value="RRM_dom"/>
</dbReference>
<evidence type="ECO:0000313" key="6">
    <source>
        <dbReference type="Proteomes" id="UP000655225"/>
    </source>
</evidence>
<organism evidence="5 6">
    <name type="scientific">Tetracentron sinense</name>
    <name type="common">Spur-leaf</name>
    <dbReference type="NCBI Taxonomy" id="13715"/>
    <lineage>
        <taxon>Eukaryota</taxon>
        <taxon>Viridiplantae</taxon>
        <taxon>Streptophyta</taxon>
        <taxon>Embryophyta</taxon>
        <taxon>Tracheophyta</taxon>
        <taxon>Spermatophyta</taxon>
        <taxon>Magnoliopsida</taxon>
        <taxon>Trochodendrales</taxon>
        <taxon>Trochodendraceae</taxon>
        <taxon>Tetracentron</taxon>
    </lineage>
</organism>
<feature type="domain" description="RRM" evidence="4">
    <location>
        <begin position="212"/>
        <end position="290"/>
    </location>
</feature>
<feature type="region of interest" description="Disordered" evidence="3">
    <location>
        <begin position="300"/>
        <end position="365"/>
    </location>
</feature>
<dbReference type="Gene3D" id="3.30.70.330">
    <property type="match status" value="1"/>
</dbReference>
<evidence type="ECO:0000256" key="1">
    <source>
        <dbReference type="ARBA" id="ARBA00006265"/>
    </source>
</evidence>
<dbReference type="InterPro" id="IPR012677">
    <property type="entry name" value="Nucleotide-bd_a/b_plait_sf"/>
</dbReference>
<dbReference type="GO" id="GO:0003723">
    <property type="term" value="F:RNA binding"/>
    <property type="evidence" value="ECO:0007669"/>
    <property type="project" value="UniProtKB-UniRule"/>
</dbReference>
<dbReference type="InterPro" id="IPR035979">
    <property type="entry name" value="RBD_domain_sf"/>
</dbReference>
<keyword evidence="2" id="KW-0694">RNA-binding</keyword>
<comment type="caution">
    <text evidence="5">The sequence shown here is derived from an EMBL/GenBank/DDBJ whole genome shotgun (WGS) entry which is preliminary data.</text>
</comment>
<evidence type="ECO:0000256" key="2">
    <source>
        <dbReference type="PROSITE-ProRule" id="PRU00176"/>
    </source>
</evidence>
<feature type="compositionally biased region" description="Basic and acidic residues" evidence="3">
    <location>
        <begin position="649"/>
        <end position="673"/>
    </location>
</feature>
<feature type="compositionally biased region" description="Basic and acidic residues" evidence="3">
    <location>
        <begin position="513"/>
        <end position="639"/>
    </location>
</feature>
<dbReference type="PROSITE" id="PS50102">
    <property type="entry name" value="RRM"/>
    <property type="match status" value="1"/>
</dbReference>
<dbReference type="InterPro" id="IPR034772">
    <property type="entry name" value="CPSF6/7"/>
</dbReference>
<evidence type="ECO:0000259" key="4">
    <source>
        <dbReference type="PROSITE" id="PS50102"/>
    </source>
</evidence>
<feature type="region of interest" description="Disordered" evidence="3">
    <location>
        <begin position="85"/>
        <end position="104"/>
    </location>
</feature>
<dbReference type="AlphaFoldDB" id="A0A834ZV72"/>